<organism evidence="1 2">
    <name type="scientific">Ureibacillus manganicus DSM 26584</name>
    <dbReference type="NCBI Taxonomy" id="1384049"/>
    <lineage>
        <taxon>Bacteria</taxon>
        <taxon>Bacillati</taxon>
        <taxon>Bacillota</taxon>
        <taxon>Bacilli</taxon>
        <taxon>Bacillales</taxon>
        <taxon>Caryophanaceae</taxon>
        <taxon>Ureibacillus</taxon>
    </lineage>
</organism>
<dbReference type="EMBL" id="JPVN01000026">
    <property type="protein sequence ID" value="KGR76417.1"/>
    <property type="molecule type" value="Genomic_DNA"/>
</dbReference>
<accession>A0A0A3INK1</accession>
<sequence length="204" mass="24228">MGNLSELANVSLINLLSNYLNERLGLTIKIEWNEKLQGRVHELYYVEFNKYITTPEQLQQLIQVWKPIYEQLSLFNDYLALRLQMTTNNSYNVVEQLEELMKDVHTPRLELWMDAKSRAELINQLDDSAFVKNIISKKQLHYLAVNTSSVQELYELIQHKITPFKFVKNTTSEKLQLQLKESFQTLHRALQHMKKNRKLRFCIV</sequence>
<name>A0A0A3INK1_9BACL</name>
<dbReference type="RefSeq" id="WP_036189236.1">
    <property type="nucleotide sequence ID" value="NZ_AVDA01000026.1"/>
</dbReference>
<evidence type="ECO:0000313" key="2">
    <source>
        <dbReference type="Proteomes" id="UP000030416"/>
    </source>
</evidence>
<dbReference type="OrthoDB" id="2740369at2"/>
<comment type="caution">
    <text evidence="1">The sequence shown here is derived from an EMBL/GenBank/DDBJ whole genome shotgun (WGS) entry which is preliminary data.</text>
</comment>
<protein>
    <submittedName>
        <fullName evidence="1">Uncharacterized protein</fullName>
    </submittedName>
</protein>
<keyword evidence="2" id="KW-1185">Reference proteome</keyword>
<dbReference type="AlphaFoldDB" id="A0A0A3INK1"/>
<reference evidence="1 2" key="1">
    <citation type="submission" date="2014-02" db="EMBL/GenBank/DDBJ databases">
        <title>Draft genome sequence of Lysinibacillus manganicus DSM 26584T.</title>
        <authorList>
            <person name="Zhang F."/>
            <person name="Wang G."/>
            <person name="Zhang L."/>
        </authorList>
    </citation>
    <scope>NUCLEOTIDE SEQUENCE [LARGE SCALE GENOMIC DNA]</scope>
    <source>
        <strain evidence="1 2">DSM 26584</strain>
    </source>
</reference>
<proteinExistence type="predicted"/>
<evidence type="ECO:0000313" key="1">
    <source>
        <dbReference type="EMBL" id="KGR76417.1"/>
    </source>
</evidence>
<dbReference type="Proteomes" id="UP000030416">
    <property type="component" value="Unassembled WGS sequence"/>
</dbReference>
<gene>
    <name evidence="1" type="ORF">CD29_16985</name>
</gene>